<accession>A0ABY4E0A8</accession>
<gene>
    <name evidence="2" type="ORF">LVJ82_17220</name>
</gene>
<evidence type="ECO:0000259" key="1">
    <source>
        <dbReference type="Pfam" id="PF18788"/>
    </source>
</evidence>
<organism evidence="2 3">
    <name type="scientific">Vitreoscilla massiliensis</name>
    <dbReference type="NCBI Taxonomy" id="1689272"/>
    <lineage>
        <taxon>Bacteria</taxon>
        <taxon>Pseudomonadati</taxon>
        <taxon>Pseudomonadota</taxon>
        <taxon>Betaproteobacteria</taxon>
        <taxon>Neisseriales</taxon>
        <taxon>Neisseriaceae</taxon>
        <taxon>Vitreoscilla</taxon>
    </lineage>
</organism>
<dbReference type="RefSeq" id="WP_244796743.1">
    <property type="nucleotide sequence ID" value="NZ_CP091511.1"/>
</dbReference>
<proteinExistence type="predicted"/>
<dbReference type="InterPro" id="IPR041140">
    <property type="entry name" value="DarA_N"/>
</dbReference>
<dbReference type="Proteomes" id="UP000832011">
    <property type="component" value="Chromosome"/>
</dbReference>
<evidence type="ECO:0000313" key="2">
    <source>
        <dbReference type="EMBL" id="UOO89161.1"/>
    </source>
</evidence>
<feature type="domain" description="Defence against restriction A N-terminal" evidence="1">
    <location>
        <begin position="8"/>
        <end position="97"/>
    </location>
</feature>
<name>A0ABY4E0A8_9NEIS</name>
<sequence>MNSRTTKKPAPKKLVTAFKRAGAEIASSWVDGKIKRESGISYREITFVLADSQQITLRVKQTGDVYQVRMNNKVLPIKEQDDIKAALSEVVKALDANATKYQRTLARRKVELPKGMQSTVKRKEVALQEREFELDTRIAEAQAELVALQGGE</sequence>
<dbReference type="EMBL" id="CP091511">
    <property type="protein sequence ID" value="UOO89161.1"/>
    <property type="molecule type" value="Genomic_DNA"/>
</dbReference>
<protein>
    <recommendedName>
        <fullName evidence="1">Defence against restriction A N-terminal domain-containing protein</fullName>
    </recommendedName>
</protein>
<keyword evidence="3" id="KW-1185">Reference proteome</keyword>
<reference evidence="2 3" key="1">
    <citation type="journal article" date="2022" name="Res Sq">
        <title>Evolution of multicellular longitudinally dividing oral cavity symbionts (Neisseriaceae).</title>
        <authorList>
            <person name="Nyongesa S."/>
            <person name="Weber P."/>
            <person name="Bernet E."/>
            <person name="Pullido F."/>
            <person name="Nieckarz M."/>
            <person name="Delaby M."/>
            <person name="Nieves C."/>
            <person name="Viehboeck T."/>
            <person name="Krause N."/>
            <person name="Rivera-Millot A."/>
            <person name="Nakamura A."/>
            <person name="Vischer N."/>
            <person name="VanNieuwenhze M."/>
            <person name="Brun Y."/>
            <person name="Cava F."/>
            <person name="Bulgheresi S."/>
            <person name="Veyrier F."/>
        </authorList>
    </citation>
    <scope>NUCLEOTIDE SEQUENCE [LARGE SCALE GENOMIC DNA]</scope>
    <source>
        <strain evidence="2 3">SN4</strain>
    </source>
</reference>
<dbReference type="Pfam" id="PF18788">
    <property type="entry name" value="DarA_N"/>
    <property type="match status" value="1"/>
</dbReference>
<evidence type="ECO:0000313" key="3">
    <source>
        <dbReference type="Proteomes" id="UP000832011"/>
    </source>
</evidence>